<organism evidence="2">
    <name type="scientific">bioreactor metagenome</name>
    <dbReference type="NCBI Taxonomy" id="1076179"/>
    <lineage>
        <taxon>unclassified sequences</taxon>
        <taxon>metagenomes</taxon>
        <taxon>ecological metagenomes</taxon>
    </lineage>
</organism>
<gene>
    <name evidence="2" type="ORF">SDC9_123492</name>
</gene>
<reference evidence="2" key="1">
    <citation type="submission" date="2019-08" db="EMBL/GenBank/DDBJ databases">
        <authorList>
            <person name="Kucharzyk K."/>
            <person name="Murdoch R.W."/>
            <person name="Higgins S."/>
            <person name="Loffler F."/>
        </authorList>
    </citation>
    <scope>NUCLEOTIDE SEQUENCE</scope>
</reference>
<comment type="caution">
    <text evidence="2">The sequence shown here is derived from an EMBL/GenBank/DDBJ whole genome shotgun (WGS) entry which is preliminary data.</text>
</comment>
<evidence type="ECO:0000313" key="2">
    <source>
        <dbReference type="EMBL" id="MPM76494.1"/>
    </source>
</evidence>
<sequence>MALAGDDAGEDGDHREDAGRQRETEAGDEEERQTGPETGVLQRLGDHPAFVAVCRRCFGQRRGRRAVRVGQVEQHRLRLRWIADAGIGAAL</sequence>
<proteinExistence type="predicted"/>
<feature type="region of interest" description="Disordered" evidence="1">
    <location>
        <begin position="1"/>
        <end position="44"/>
    </location>
</feature>
<accession>A0A645CHY3</accession>
<feature type="compositionally biased region" description="Basic and acidic residues" evidence="1">
    <location>
        <begin position="11"/>
        <end position="25"/>
    </location>
</feature>
<dbReference type="EMBL" id="VSSQ01027314">
    <property type="protein sequence ID" value="MPM76494.1"/>
    <property type="molecule type" value="Genomic_DNA"/>
</dbReference>
<name>A0A645CHY3_9ZZZZ</name>
<protein>
    <submittedName>
        <fullName evidence="2">Uncharacterized protein</fullName>
    </submittedName>
</protein>
<dbReference type="AlphaFoldDB" id="A0A645CHY3"/>
<evidence type="ECO:0000256" key="1">
    <source>
        <dbReference type="SAM" id="MobiDB-lite"/>
    </source>
</evidence>